<evidence type="ECO:0000313" key="4">
    <source>
        <dbReference type="Proteomes" id="UP000017174"/>
    </source>
</evidence>
<dbReference type="Gene3D" id="1.10.1660.10">
    <property type="match status" value="1"/>
</dbReference>
<evidence type="ECO:0000259" key="2">
    <source>
        <dbReference type="PROSITE" id="PS50937"/>
    </source>
</evidence>
<dbReference type="GO" id="GO:0003700">
    <property type="term" value="F:DNA-binding transcription factor activity"/>
    <property type="evidence" value="ECO:0007669"/>
    <property type="project" value="InterPro"/>
</dbReference>
<proteinExistence type="predicted"/>
<protein>
    <submittedName>
        <fullName evidence="3">Transcriptional regulator, MerR family</fullName>
    </submittedName>
</protein>
<dbReference type="PANTHER" id="PTHR30204">
    <property type="entry name" value="REDOX-CYCLING DRUG-SENSING TRANSCRIPTIONAL ACTIVATOR SOXR"/>
    <property type="match status" value="1"/>
</dbReference>
<dbReference type="PROSITE" id="PS50937">
    <property type="entry name" value="HTH_MERR_2"/>
    <property type="match status" value="1"/>
</dbReference>
<reference evidence="3 4" key="1">
    <citation type="submission" date="2013-08" db="EMBL/GenBank/DDBJ databases">
        <authorList>
            <person name="Weinstock G."/>
            <person name="Sodergren E."/>
            <person name="Wylie T."/>
            <person name="Fulton L."/>
            <person name="Fulton R."/>
            <person name="Fronick C."/>
            <person name="O'Laughlin M."/>
            <person name="Godfrey J."/>
            <person name="Miner T."/>
            <person name="Herter B."/>
            <person name="Appelbaum E."/>
            <person name="Cordes M."/>
            <person name="Lek S."/>
            <person name="Wollam A."/>
            <person name="Pepin K.H."/>
            <person name="Palsikar V.B."/>
            <person name="Mitreva M."/>
            <person name="Wilson R.K."/>
        </authorList>
    </citation>
    <scope>NUCLEOTIDE SEQUENCE [LARGE SCALE GENOMIC DNA]</scope>
    <source>
        <strain evidence="3 4">F0184</strain>
    </source>
</reference>
<keyword evidence="1" id="KW-0238">DNA-binding</keyword>
<dbReference type="Proteomes" id="UP000017174">
    <property type="component" value="Unassembled WGS sequence"/>
</dbReference>
<dbReference type="SMART" id="SM00422">
    <property type="entry name" value="HTH_MERR"/>
    <property type="match status" value="1"/>
</dbReference>
<dbReference type="CDD" id="cd00592">
    <property type="entry name" value="HTH_MerR-like"/>
    <property type="match status" value="1"/>
</dbReference>
<dbReference type="EMBL" id="AXZG01000029">
    <property type="protein sequence ID" value="ERT66768.1"/>
    <property type="molecule type" value="Genomic_DNA"/>
</dbReference>
<dbReference type="InterPro" id="IPR047057">
    <property type="entry name" value="MerR_fam"/>
</dbReference>
<dbReference type="AlphaFoldDB" id="U7V7M5"/>
<dbReference type="InterPro" id="IPR009061">
    <property type="entry name" value="DNA-bd_dom_put_sf"/>
</dbReference>
<accession>U7V7M5</accession>
<dbReference type="Pfam" id="PF13411">
    <property type="entry name" value="MerR_1"/>
    <property type="match status" value="1"/>
</dbReference>
<evidence type="ECO:0000256" key="1">
    <source>
        <dbReference type="ARBA" id="ARBA00023125"/>
    </source>
</evidence>
<feature type="non-terminal residue" evidence="3">
    <location>
        <position position="259"/>
    </location>
</feature>
<sequence>MSSLIDENLARAEALVESVGRGENSRDPRDIKSRTIGQVLSQLDLDFPGISASKIRFLEERGLVYPKRTDTGYRKYSQTDIERLRYILTMQRDYYMPLKVIRQHLDDLEAGRAINAIPAPVSDEVLDQVLGSSDNASRKYTLRELAEYSGASTELIDDLVEYGLIEAKDGEYTEYDVLTARTSAELTQHGIQPRHLRSFKSAAEREISLVEIAVAPLASRRDPSSQSQAQERADKIRKLCLQLHATLVESPTTSLKRDS</sequence>
<comment type="caution">
    <text evidence="3">The sequence shown here is derived from an EMBL/GenBank/DDBJ whole genome shotgun (WGS) entry which is preliminary data.</text>
</comment>
<organism evidence="3 4">
    <name type="scientific">Rothia aeria F0184</name>
    <dbReference type="NCBI Taxonomy" id="888019"/>
    <lineage>
        <taxon>Bacteria</taxon>
        <taxon>Bacillati</taxon>
        <taxon>Actinomycetota</taxon>
        <taxon>Actinomycetes</taxon>
        <taxon>Micrococcales</taxon>
        <taxon>Micrococcaceae</taxon>
        <taxon>Rothia</taxon>
    </lineage>
</organism>
<dbReference type="InterPro" id="IPR000551">
    <property type="entry name" value="MerR-type_HTH_dom"/>
</dbReference>
<gene>
    <name evidence="3" type="ORF">HMPREF0742_00791</name>
</gene>
<dbReference type="SUPFAM" id="SSF46955">
    <property type="entry name" value="Putative DNA-binding domain"/>
    <property type="match status" value="1"/>
</dbReference>
<dbReference type="GO" id="GO:0003677">
    <property type="term" value="F:DNA binding"/>
    <property type="evidence" value="ECO:0007669"/>
    <property type="project" value="UniProtKB-KW"/>
</dbReference>
<dbReference type="PANTHER" id="PTHR30204:SF89">
    <property type="entry name" value="HTH MERR-TYPE DOMAIN-CONTAINING PROTEIN"/>
    <property type="match status" value="1"/>
</dbReference>
<dbReference type="HOGENOM" id="CLU_053650_0_0_11"/>
<dbReference type="RefSeq" id="WP_023133351.1">
    <property type="nucleotide sequence ID" value="NZ_KI518026.1"/>
</dbReference>
<feature type="domain" description="HTH merR-type" evidence="2">
    <location>
        <begin position="49"/>
        <end position="107"/>
    </location>
</feature>
<name>U7V7M5_9MICC</name>
<evidence type="ECO:0000313" key="3">
    <source>
        <dbReference type="EMBL" id="ERT66768.1"/>
    </source>
</evidence>